<dbReference type="EMBL" id="CAUYUJ010014682">
    <property type="protein sequence ID" value="CAK0844645.1"/>
    <property type="molecule type" value="Genomic_DNA"/>
</dbReference>
<evidence type="ECO:0008006" key="4">
    <source>
        <dbReference type="Google" id="ProtNLM"/>
    </source>
</evidence>
<protein>
    <recommendedName>
        <fullName evidence="4">Exocyst complex component Sec6</fullName>
    </recommendedName>
</protein>
<evidence type="ECO:0000256" key="1">
    <source>
        <dbReference type="SAM" id="MobiDB-lite"/>
    </source>
</evidence>
<evidence type="ECO:0000313" key="2">
    <source>
        <dbReference type="EMBL" id="CAK0844645.1"/>
    </source>
</evidence>
<name>A0ABN9TFS7_9DINO</name>
<evidence type="ECO:0000313" key="3">
    <source>
        <dbReference type="Proteomes" id="UP001189429"/>
    </source>
</evidence>
<feature type="compositionally biased region" description="Low complexity" evidence="1">
    <location>
        <begin position="381"/>
        <end position="400"/>
    </location>
</feature>
<proteinExistence type="predicted"/>
<accession>A0ABN9TFS7</accession>
<feature type="compositionally biased region" description="Low complexity" evidence="1">
    <location>
        <begin position="359"/>
        <end position="368"/>
    </location>
</feature>
<feature type="compositionally biased region" description="Basic residues" evidence="1">
    <location>
        <begin position="1275"/>
        <end position="1286"/>
    </location>
</feature>
<feature type="compositionally biased region" description="Acidic residues" evidence="1">
    <location>
        <begin position="307"/>
        <end position="323"/>
    </location>
</feature>
<dbReference type="Proteomes" id="UP001189429">
    <property type="component" value="Unassembled WGS sequence"/>
</dbReference>
<reference evidence="2" key="1">
    <citation type="submission" date="2023-10" db="EMBL/GenBank/DDBJ databases">
        <authorList>
            <person name="Chen Y."/>
            <person name="Shah S."/>
            <person name="Dougan E. K."/>
            <person name="Thang M."/>
            <person name="Chan C."/>
        </authorList>
    </citation>
    <scope>NUCLEOTIDE SEQUENCE [LARGE SCALE GENOMIC DNA]</scope>
</reference>
<feature type="compositionally biased region" description="Basic and acidic residues" evidence="1">
    <location>
        <begin position="1244"/>
        <end position="1274"/>
    </location>
</feature>
<feature type="compositionally biased region" description="Basic and acidic residues" evidence="1">
    <location>
        <begin position="296"/>
        <end position="306"/>
    </location>
</feature>
<comment type="caution">
    <text evidence="2">The sequence shown here is derived from an EMBL/GenBank/DDBJ whole genome shotgun (WGS) entry which is preliminary data.</text>
</comment>
<feature type="region of interest" description="Disordered" evidence="1">
    <location>
        <begin position="295"/>
        <end position="411"/>
    </location>
</feature>
<keyword evidence="3" id="KW-1185">Reference proteome</keyword>
<feature type="region of interest" description="Disordered" evidence="1">
    <location>
        <begin position="1241"/>
        <end position="1286"/>
    </location>
</feature>
<organism evidence="2 3">
    <name type="scientific">Prorocentrum cordatum</name>
    <dbReference type="NCBI Taxonomy" id="2364126"/>
    <lineage>
        <taxon>Eukaryota</taxon>
        <taxon>Sar</taxon>
        <taxon>Alveolata</taxon>
        <taxon>Dinophyceae</taxon>
        <taxon>Prorocentrales</taxon>
        <taxon>Prorocentraceae</taxon>
        <taxon>Prorocentrum</taxon>
    </lineage>
</organism>
<sequence>MATHEAAGETAAQGKATMDRALADDDGDGFSEVCRGASGLMPKSKGPMAKFCVHVATCKDTSFVVTVLNPIRVGKLSEWKSIPWLYGDEKSPEGKSCTLCYNTFTQGGFLEEFGSIQKMLDKAPNDVSIMLQFKAARLELIKRINNGEVELRLRGAKKEDRKKNLLAARQRSIEMHQSAGTVNRSKFRVMTVQRYKDTHNDRTPEDDGLDTCMQYHKGKLEEVVLLATMAEGEWEMDIEDRMETIKKEVIDDGKNVIRDGQIESKFEAKARRAQAALDVKASTEQLLTAEALEEAAAAREEEHKHDDDEESRDSALDTEDSDDFLAGVLNKNRKTAKATKDAPSSAAKTASGRTKATPKASSAQKSTGGAQGSGAGRRGARSVVSIRSRSPRGGAPCSRTSSRKSKEESQVQDVVVDVDAYLDRNGLRDILDQFEESMNQISEDAVLNAYVLKEKDISDACKKAASSINDSQKSMTKLFWKIEKRSGKPEEATKILTTHRETISDTVKYFQTFSGGKKLVDTLDVEKVAQLTRVFEDGRAPPPACQIAFYVSRGLHLAVKQNLSELKTWIQTGLDKVENFPEEDKWSLIMMLIERLIAFMLDGVSGKSESKDRAALEYTKDFIKSLLEIPAGDLFGPGFENHVSDLTDIQGMFDFAERPDMAKEQEQGLVRLHTCTTSKEYVGFFRAVGSHGNFERISKYINDSVAEAAGGTSFRAKMTAAMCLIEKQHSYSRPEDALTQKDAEKLSSCISDLVEEMADSRDERQAAQLDRVFKLTAEHGQDAVKGCLARVEKYAQEVSSKDSCDELRGGAMETACSFISGFKRSVESGKVHVLHKECKALTWKVVESTLELSKNAIEVRQAIKELGLIATLMEKMHAAITYRFADGKTEQDVDIQALAARLKDCRDAVMKLADGNRTSAEKAVGVIMATCGIEKIAKEKSDSLGANLTESIVVLLKHVRASKGLDALASSAADACSSVMKTTHLMWQLSACIDGDQVAVRNQISTATSLAQCASKHDVFSLIAAMPAAGVPTKKAMLDLSDKGAREFKENLERLLGRDSSPGLASLADEGSELNGDLVKEGVGVLGDALDKLNDKIDAYAKFNSENALRVAKELEDKYLTNKEDLLHGEFLKSFDKNALKALTPEHARVCGQTDNTVQLLTDLGLKLLPVDLQKSQDIIARLSAMSIKWALFSLLQKEDDAPGTQIDKIKKLVDDNFTEEFKKYFDDAVFQGAVELANTADKTGSDKKSTEAKLDSTSKIGTDEGESKADGKPPSKKRKKKGVGA</sequence>
<gene>
    <name evidence="2" type="ORF">PCOR1329_LOCUS38706</name>
</gene>